<dbReference type="SMART" id="SM00421">
    <property type="entry name" value="HTH_LUXR"/>
    <property type="match status" value="1"/>
</dbReference>
<dbReference type="InterPro" id="IPR000792">
    <property type="entry name" value="Tscrpt_reg_LuxR_C"/>
</dbReference>
<evidence type="ECO:0000313" key="6">
    <source>
        <dbReference type="Proteomes" id="UP000245461"/>
    </source>
</evidence>
<dbReference type="Gene3D" id="1.25.40.10">
    <property type="entry name" value="Tetratricopeptide repeat domain"/>
    <property type="match status" value="1"/>
</dbReference>
<dbReference type="Pfam" id="PF00196">
    <property type="entry name" value="GerE"/>
    <property type="match status" value="1"/>
</dbReference>
<name>A0A317EEF5_9PROT</name>
<sequence length="906" mass="99200">MARKEQIQNRNMGEGRHEPPVFMFTPVDLAALGSLASPAGLSHKAVAFAAPAGFGKTLQMARIHETLRQAGHDCRWLSLREQEQSVDALLSALVSLITPGGAPRHPTEALFSGEPLDKQIERCLAPLAQAGRPVTIFIDNLNFCYDPGLPRLLNRLLFDTDRAVRLVLGSILPLPLDRTRARLEGHLLEIGPADLSFSRAEVTAVLGDRLCEQIERDGIAKVVTLTEGWPAAVRLFHIMLERAAVPREALAAIAGPDENIASLLNDRVLSSFDDASRLFIVGLGQFDRFCLELCRDVGGGVVADKVLGQLITGNILIAPLDPDRRWYRFHGLFRDHLRQEGLRLIPPDARRALHCRAAVWFGGQGLWQEAIEHGLAAHDLDFAENLLESLAARFVRNKGDVLNFIRWMETLQEWGRGATPEASYWYTWALALCRRYDDARRHADRMAGSTGNTAPDLDQRLTMLRVSLDSIADRMAEASDGARRWIDRRAGPSDPFDGTAAHCIVAYHLTASFAFADARRILVAAREAACQSGSAYVQGWAAAYSALVTICEGRLDIGHHELGAALGRARAGLGEDGGITGTLALMQAKCALELGRDDEARRLLDYGLPTARTHGFLESAACGLEAAVKLAPADGGDSALSLANLRDVTTAYPSRLSDMLSCFVVRRLLERDDVEAATAEAQRSGLVGKARVTGVMATVWSRLPLMRDLIRITETELMIGAGRLKQALPRLDADLRQSRLEGRAARAVELALLRGIVASRLDQRDQMLRSLTLALRLATPARLLRPFLVRAEALVRCFEAVGLGEWAFPSPDERGFFLQVCRALPSAPKGLHDLSAGPTLLAPLTRREMELVTLMASGLSNRQMAERINLSVPTVKWHQNNLYAKLNVGNRQAALASAKALNLLRE</sequence>
<dbReference type="PRINTS" id="PR00038">
    <property type="entry name" value="HTHLUXR"/>
</dbReference>
<dbReference type="AlphaFoldDB" id="A0A317EEF5"/>
<feature type="domain" description="HTH luxR-type" evidence="4">
    <location>
        <begin position="837"/>
        <end position="902"/>
    </location>
</feature>
<dbReference type="Gene3D" id="1.10.10.10">
    <property type="entry name" value="Winged helix-like DNA-binding domain superfamily/Winged helix DNA-binding domain"/>
    <property type="match status" value="1"/>
</dbReference>
<dbReference type="GO" id="GO:0003677">
    <property type="term" value="F:DNA binding"/>
    <property type="evidence" value="ECO:0007669"/>
    <property type="project" value="UniProtKB-KW"/>
</dbReference>
<keyword evidence="2" id="KW-0238">DNA-binding</keyword>
<evidence type="ECO:0000259" key="4">
    <source>
        <dbReference type="PROSITE" id="PS50043"/>
    </source>
</evidence>
<dbReference type="GO" id="GO:0006355">
    <property type="term" value="P:regulation of DNA-templated transcription"/>
    <property type="evidence" value="ECO:0007669"/>
    <property type="project" value="InterPro"/>
</dbReference>
<dbReference type="InterPro" id="IPR059106">
    <property type="entry name" value="WHD_MalT"/>
</dbReference>
<dbReference type="Pfam" id="PF25873">
    <property type="entry name" value="WHD_MalT"/>
    <property type="match status" value="1"/>
</dbReference>
<evidence type="ECO:0000313" key="5">
    <source>
        <dbReference type="EMBL" id="PWR25299.1"/>
    </source>
</evidence>
<keyword evidence="3" id="KW-0804">Transcription</keyword>
<dbReference type="InterPro" id="IPR036388">
    <property type="entry name" value="WH-like_DNA-bd_sf"/>
</dbReference>
<dbReference type="EMBL" id="QGLE01000002">
    <property type="protein sequence ID" value="PWR25299.1"/>
    <property type="molecule type" value="Genomic_DNA"/>
</dbReference>
<dbReference type="SUPFAM" id="SSF46894">
    <property type="entry name" value="C-terminal effector domain of the bipartite response regulators"/>
    <property type="match status" value="1"/>
</dbReference>
<keyword evidence="6" id="KW-1185">Reference proteome</keyword>
<protein>
    <recommendedName>
        <fullName evidence="4">HTH luxR-type domain-containing protein</fullName>
    </recommendedName>
</protein>
<dbReference type="OrthoDB" id="9807052at2"/>
<dbReference type="InterPro" id="IPR011990">
    <property type="entry name" value="TPR-like_helical_dom_sf"/>
</dbReference>
<dbReference type="InterPro" id="IPR016032">
    <property type="entry name" value="Sig_transdc_resp-reg_C-effctor"/>
</dbReference>
<reference evidence="5 6" key="1">
    <citation type="submission" date="2018-05" db="EMBL/GenBank/DDBJ databases">
        <title>Zavarzinia sp. HR-AS.</title>
        <authorList>
            <person name="Lee Y."/>
            <person name="Jeon C.O."/>
        </authorList>
    </citation>
    <scope>NUCLEOTIDE SEQUENCE [LARGE SCALE GENOMIC DNA]</scope>
    <source>
        <strain evidence="5 6">HR-AS</strain>
    </source>
</reference>
<evidence type="ECO:0000256" key="1">
    <source>
        <dbReference type="ARBA" id="ARBA00023015"/>
    </source>
</evidence>
<organism evidence="5 6">
    <name type="scientific">Zavarzinia aquatilis</name>
    <dbReference type="NCBI Taxonomy" id="2211142"/>
    <lineage>
        <taxon>Bacteria</taxon>
        <taxon>Pseudomonadati</taxon>
        <taxon>Pseudomonadota</taxon>
        <taxon>Alphaproteobacteria</taxon>
        <taxon>Rhodospirillales</taxon>
        <taxon>Zavarziniaceae</taxon>
        <taxon>Zavarzinia</taxon>
    </lineage>
</organism>
<evidence type="ECO:0000256" key="3">
    <source>
        <dbReference type="ARBA" id="ARBA00023163"/>
    </source>
</evidence>
<dbReference type="PANTHER" id="PTHR44688">
    <property type="entry name" value="DNA-BINDING TRANSCRIPTIONAL ACTIVATOR DEVR_DOSR"/>
    <property type="match status" value="1"/>
</dbReference>
<evidence type="ECO:0000256" key="2">
    <source>
        <dbReference type="ARBA" id="ARBA00023125"/>
    </source>
</evidence>
<dbReference type="RefSeq" id="WP_109903607.1">
    <property type="nucleotide sequence ID" value="NZ_QGLE01000002.1"/>
</dbReference>
<accession>A0A317EEF5</accession>
<comment type="caution">
    <text evidence="5">The sequence shown here is derived from an EMBL/GenBank/DDBJ whole genome shotgun (WGS) entry which is preliminary data.</text>
</comment>
<dbReference type="CDD" id="cd06170">
    <property type="entry name" value="LuxR_C_like"/>
    <property type="match status" value="1"/>
</dbReference>
<keyword evidence="1" id="KW-0805">Transcription regulation</keyword>
<dbReference type="Proteomes" id="UP000245461">
    <property type="component" value="Unassembled WGS sequence"/>
</dbReference>
<dbReference type="PANTHER" id="PTHR44688:SF16">
    <property type="entry name" value="DNA-BINDING TRANSCRIPTIONAL ACTIVATOR DEVR_DOSR"/>
    <property type="match status" value="1"/>
</dbReference>
<proteinExistence type="predicted"/>
<dbReference type="PROSITE" id="PS50043">
    <property type="entry name" value="HTH_LUXR_2"/>
    <property type="match status" value="1"/>
</dbReference>
<gene>
    <name evidence="5" type="ORF">DKG74_05930</name>
</gene>